<protein>
    <recommendedName>
        <fullName evidence="6">Maturase K</fullName>
    </recommendedName>
</protein>
<dbReference type="EMBL" id="JBBWWR010000014">
    <property type="protein sequence ID" value="KAK8953524.1"/>
    <property type="molecule type" value="Genomic_DNA"/>
</dbReference>
<evidence type="ECO:0000313" key="1">
    <source>
        <dbReference type="EMBL" id="KAK8953521.1"/>
    </source>
</evidence>
<organism evidence="1 5">
    <name type="scientific">Platanthera guangdongensis</name>
    <dbReference type="NCBI Taxonomy" id="2320717"/>
    <lineage>
        <taxon>Eukaryota</taxon>
        <taxon>Viridiplantae</taxon>
        <taxon>Streptophyta</taxon>
        <taxon>Embryophyta</taxon>
        <taxon>Tracheophyta</taxon>
        <taxon>Spermatophyta</taxon>
        <taxon>Magnoliopsida</taxon>
        <taxon>Liliopsida</taxon>
        <taxon>Asparagales</taxon>
        <taxon>Orchidaceae</taxon>
        <taxon>Orchidoideae</taxon>
        <taxon>Orchideae</taxon>
        <taxon>Orchidinae</taxon>
        <taxon>Platanthera</taxon>
    </lineage>
</organism>
<comment type="caution">
    <text evidence="1">The sequence shown here is derived from an EMBL/GenBank/DDBJ whole genome shotgun (WGS) entry which is preliminary data.</text>
</comment>
<dbReference type="EMBL" id="JBBWWR010000014">
    <property type="protein sequence ID" value="KAK8953529.1"/>
    <property type="molecule type" value="Genomic_DNA"/>
</dbReference>
<sequence length="121" mass="14028">MKGFVKQCTQSESLEVGHYLEAVSYLHSYQLGFKDVQMFLFSKCCSPLLNLVELHYYLLRLEIPISDPSSSTYSSLTYQTCLQVIVNISVLRTLKKSFIELVWKGTTLVRYTERERGEMEV</sequence>
<evidence type="ECO:0000313" key="4">
    <source>
        <dbReference type="EMBL" id="KAK8953529.1"/>
    </source>
</evidence>
<keyword evidence="5" id="KW-1185">Reference proteome</keyword>
<evidence type="ECO:0008006" key="6">
    <source>
        <dbReference type="Google" id="ProtNLM"/>
    </source>
</evidence>
<gene>
    <name evidence="3" type="ORF">KSP40_PGU000065</name>
    <name evidence="1" type="ORF">KSP40_PGU000066</name>
    <name evidence="2" type="ORF">KSP40_PGU000067</name>
    <name evidence="4" type="ORF">KSP40_PGU000068</name>
</gene>
<evidence type="ECO:0000313" key="2">
    <source>
        <dbReference type="EMBL" id="KAK8953522.1"/>
    </source>
</evidence>
<dbReference type="EMBL" id="JBBWWR010000014">
    <property type="protein sequence ID" value="KAK8953522.1"/>
    <property type="molecule type" value="Genomic_DNA"/>
</dbReference>
<reference evidence="1" key="2">
    <citation type="submission" date="2024-02" db="EMBL/GenBank/DDBJ databases">
        <authorList>
            <person name="Li M.-H."/>
            <person name="Liu K.-W."/>
            <person name="Li Z."/>
            <person name="Lu H.-C."/>
            <person name="Ye Q.-L."/>
            <person name="Zhang D."/>
            <person name="Wang J.-Y."/>
            <person name="Li Y.-F."/>
            <person name="Zhong Z.-M."/>
            <person name="Liu X."/>
            <person name="Yu X."/>
            <person name="Liu D.-K."/>
            <person name="Tu X.-D."/>
            <person name="Liu B."/>
            <person name="Hao Y."/>
            <person name="Liao X.-Y."/>
            <person name="Jiang Y.-T."/>
            <person name="Sun W.-H."/>
            <person name="Chen J."/>
            <person name="Ai Y."/>
            <person name="Zhai J.-W."/>
            <person name="Wu S.-S."/>
            <person name="Zhou Z."/>
            <person name="Hsiao Y.-Y."/>
            <person name="Wu W.-L."/>
            <person name="Chen Y.-Y."/>
            <person name="Lin Y.-F."/>
            <person name="Hsu J.-L."/>
            <person name="Li C.-Y."/>
            <person name="Wang Z.-W."/>
            <person name="Zhao X."/>
            <person name="Zhong W.-Y."/>
            <person name="Ma X.-K."/>
            <person name="Ma L."/>
            <person name="Huang J."/>
            <person name="Chen G.-Z."/>
            <person name="Huang M.-Z."/>
            <person name="Huang L."/>
            <person name="Peng D.-H."/>
            <person name="Luo Y.-B."/>
            <person name="Zou S.-Q."/>
            <person name="Chen S.-P."/>
            <person name="Lan S."/>
            <person name="Tsai W.-C."/>
            <person name="Van De Peer Y."/>
            <person name="Liu Z.-J."/>
        </authorList>
    </citation>
    <scope>NUCLEOTIDE SEQUENCE</scope>
    <source>
        <strain evidence="1">Lor288</strain>
        <tissue evidence="1">Flower</tissue>
    </source>
</reference>
<reference evidence="1 5" key="1">
    <citation type="journal article" date="2022" name="Nat. Plants">
        <title>Genomes of leafy and leafless Platanthera orchids illuminate the evolution of mycoheterotrophy.</title>
        <authorList>
            <person name="Li M.H."/>
            <person name="Liu K.W."/>
            <person name="Li Z."/>
            <person name="Lu H.C."/>
            <person name="Ye Q.L."/>
            <person name="Zhang D."/>
            <person name="Wang J.Y."/>
            <person name="Li Y.F."/>
            <person name="Zhong Z.M."/>
            <person name="Liu X."/>
            <person name="Yu X."/>
            <person name="Liu D.K."/>
            <person name="Tu X.D."/>
            <person name="Liu B."/>
            <person name="Hao Y."/>
            <person name="Liao X.Y."/>
            <person name="Jiang Y.T."/>
            <person name="Sun W.H."/>
            <person name="Chen J."/>
            <person name="Chen Y.Q."/>
            <person name="Ai Y."/>
            <person name="Zhai J.W."/>
            <person name="Wu S.S."/>
            <person name="Zhou Z."/>
            <person name="Hsiao Y.Y."/>
            <person name="Wu W.L."/>
            <person name="Chen Y.Y."/>
            <person name="Lin Y.F."/>
            <person name="Hsu J.L."/>
            <person name="Li C.Y."/>
            <person name="Wang Z.W."/>
            <person name="Zhao X."/>
            <person name="Zhong W.Y."/>
            <person name="Ma X.K."/>
            <person name="Ma L."/>
            <person name="Huang J."/>
            <person name="Chen G.Z."/>
            <person name="Huang M.Z."/>
            <person name="Huang L."/>
            <person name="Peng D.H."/>
            <person name="Luo Y.B."/>
            <person name="Zou S.Q."/>
            <person name="Chen S.P."/>
            <person name="Lan S."/>
            <person name="Tsai W.C."/>
            <person name="Van de Peer Y."/>
            <person name="Liu Z.J."/>
        </authorList>
    </citation>
    <scope>NUCLEOTIDE SEQUENCE [LARGE SCALE GENOMIC DNA]</scope>
    <source>
        <strain evidence="1">Lor288</strain>
    </source>
</reference>
<accession>A0ABR2LXF1</accession>
<evidence type="ECO:0000313" key="3">
    <source>
        <dbReference type="EMBL" id="KAK8953524.1"/>
    </source>
</evidence>
<evidence type="ECO:0000313" key="5">
    <source>
        <dbReference type="Proteomes" id="UP001412067"/>
    </source>
</evidence>
<dbReference type="Proteomes" id="UP001412067">
    <property type="component" value="Unassembled WGS sequence"/>
</dbReference>
<name>A0ABR2LXF1_9ASPA</name>
<proteinExistence type="predicted"/>
<dbReference type="EMBL" id="JBBWWR010000014">
    <property type="protein sequence ID" value="KAK8953521.1"/>
    <property type="molecule type" value="Genomic_DNA"/>
</dbReference>